<evidence type="ECO:0000313" key="9">
    <source>
        <dbReference type="EMBL" id="CAB4663385.1"/>
    </source>
</evidence>
<dbReference type="EMBL" id="CAEZSM010000030">
    <property type="protein sequence ID" value="CAB4538793.1"/>
    <property type="molecule type" value="Genomic_DNA"/>
</dbReference>
<sequence length="193" mass="21801">MSTILFTAWGYQVSILETIAALTSLIGVWLGTTRKRITWPWWALSSTLYGVFFYQANLLGSAALQIVFVIAAVLGWLDWEPSGAKPGKLSNRLRFYWFLGLILGWIALAPLLSRIGAAATWVDSFLFVGSLVAQILMVLQKYESWPLWLVVDAVGTALYAQQGYWFTSLLYFIFTVIAIIGWKNWYESRSSSH</sequence>
<evidence type="ECO:0000256" key="4">
    <source>
        <dbReference type="ARBA" id="ARBA00022692"/>
    </source>
</evidence>
<dbReference type="AlphaFoldDB" id="A0A6J7VWZ9"/>
<dbReference type="EMBL" id="CAFBPH010000026">
    <property type="protein sequence ID" value="CAB5006686.1"/>
    <property type="molecule type" value="Genomic_DNA"/>
</dbReference>
<evidence type="ECO:0000313" key="10">
    <source>
        <dbReference type="EMBL" id="CAB4823547.1"/>
    </source>
</evidence>
<evidence type="ECO:0000256" key="2">
    <source>
        <dbReference type="ARBA" id="ARBA00022448"/>
    </source>
</evidence>
<feature type="transmembrane region" description="Helical" evidence="7">
    <location>
        <begin position="51"/>
        <end position="75"/>
    </location>
</feature>
<dbReference type="PANTHER" id="PTHR36122">
    <property type="entry name" value="NICOTINAMIDE RIBOSIDE TRANSPORTER PNUC"/>
    <property type="match status" value="1"/>
</dbReference>
<evidence type="ECO:0000256" key="5">
    <source>
        <dbReference type="ARBA" id="ARBA00022989"/>
    </source>
</evidence>
<dbReference type="Pfam" id="PF04973">
    <property type="entry name" value="NMN_transporter"/>
    <property type="match status" value="1"/>
</dbReference>
<evidence type="ECO:0000256" key="3">
    <source>
        <dbReference type="ARBA" id="ARBA00022475"/>
    </source>
</evidence>
<feature type="transmembrane region" description="Helical" evidence="7">
    <location>
        <begin position="124"/>
        <end position="142"/>
    </location>
</feature>
<dbReference type="GO" id="GO:0034257">
    <property type="term" value="F:nicotinamide riboside transmembrane transporter activity"/>
    <property type="evidence" value="ECO:0007669"/>
    <property type="project" value="InterPro"/>
</dbReference>
<dbReference type="PANTHER" id="PTHR36122:SF2">
    <property type="entry name" value="NICOTINAMIDE RIBOSIDE TRANSPORTER PNUC"/>
    <property type="match status" value="1"/>
</dbReference>
<feature type="transmembrane region" description="Helical" evidence="7">
    <location>
        <begin position="95"/>
        <end position="112"/>
    </location>
</feature>
<dbReference type="EMBL" id="CAFABD010000057">
    <property type="protein sequence ID" value="CAB4823547.1"/>
    <property type="molecule type" value="Genomic_DNA"/>
</dbReference>
<evidence type="ECO:0000313" key="12">
    <source>
        <dbReference type="EMBL" id="CAB5119019.1"/>
    </source>
</evidence>
<dbReference type="GO" id="GO:0005886">
    <property type="term" value="C:plasma membrane"/>
    <property type="evidence" value="ECO:0007669"/>
    <property type="project" value="UniProtKB-SubCell"/>
</dbReference>
<feature type="transmembrane region" description="Helical" evidence="7">
    <location>
        <begin position="6"/>
        <end position="30"/>
    </location>
</feature>
<proteinExistence type="predicted"/>
<evidence type="ECO:0000313" key="8">
    <source>
        <dbReference type="EMBL" id="CAB4538793.1"/>
    </source>
</evidence>
<evidence type="ECO:0000256" key="6">
    <source>
        <dbReference type="ARBA" id="ARBA00023136"/>
    </source>
</evidence>
<keyword evidence="4 7" id="KW-0812">Transmembrane</keyword>
<organism evidence="12">
    <name type="scientific">freshwater metagenome</name>
    <dbReference type="NCBI Taxonomy" id="449393"/>
    <lineage>
        <taxon>unclassified sequences</taxon>
        <taxon>metagenomes</taxon>
        <taxon>ecological metagenomes</taxon>
    </lineage>
</organism>
<keyword evidence="5 7" id="KW-1133">Transmembrane helix</keyword>
<protein>
    <submittedName>
        <fullName evidence="12">Unannotated protein</fullName>
    </submittedName>
</protein>
<evidence type="ECO:0000256" key="7">
    <source>
        <dbReference type="SAM" id="Phobius"/>
    </source>
</evidence>
<accession>A0A6J7VWZ9</accession>
<keyword evidence="6 7" id="KW-0472">Membrane</keyword>
<keyword evidence="2" id="KW-0813">Transport</keyword>
<dbReference type="EMBL" id="CAEZWZ010000005">
    <property type="protein sequence ID" value="CAB4663385.1"/>
    <property type="molecule type" value="Genomic_DNA"/>
</dbReference>
<keyword evidence="3" id="KW-1003">Cell membrane</keyword>
<feature type="transmembrane region" description="Helical" evidence="7">
    <location>
        <begin position="162"/>
        <end position="182"/>
    </location>
</feature>
<dbReference type="EMBL" id="CAFBRW010000086">
    <property type="protein sequence ID" value="CAB5119019.1"/>
    <property type="molecule type" value="Genomic_DNA"/>
</dbReference>
<evidence type="ECO:0000256" key="1">
    <source>
        <dbReference type="ARBA" id="ARBA00004651"/>
    </source>
</evidence>
<dbReference type="NCBIfam" id="TIGR01528">
    <property type="entry name" value="NMN_trans_PnuC"/>
    <property type="match status" value="1"/>
</dbReference>
<reference evidence="12" key="1">
    <citation type="submission" date="2020-05" db="EMBL/GenBank/DDBJ databases">
        <authorList>
            <person name="Chiriac C."/>
            <person name="Salcher M."/>
            <person name="Ghai R."/>
            <person name="Kavagutti S V."/>
        </authorList>
    </citation>
    <scope>NUCLEOTIDE SEQUENCE</scope>
</reference>
<gene>
    <name evidence="8" type="ORF">UFOPK1438_00356</name>
    <name evidence="9" type="ORF">UFOPK2329_00086</name>
    <name evidence="10" type="ORF">UFOPK3166_00500</name>
    <name evidence="11" type="ORF">UFOPK4087_00235</name>
    <name evidence="12" type="ORF">UFOPK4424_00520</name>
</gene>
<dbReference type="InterPro" id="IPR006419">
    <property type="entry name" value="NMN_transpt_PnuC"/>
</dbReference>
<name>A0A6J7VWZ9_9ZZZZ</name>
<comment type="subcellular location">
    <subcellularLocation>
        <location evidence="1">Cell membrane</location>
        <topology evidence="1">Multi-pass membrane protein</topology>
    </subcellularLocation>
</comment>
<evidence type="ECO:0000313" key="11">
    <source>
        <dbReference type="EMBL" id="CAB5006686.1"/>
    </source>
</evidence>